<gene>
    <name evidence="1" type="ORF">ZBT109_1694</name>
</gene>
<keyword evidence="2" id="KW-1185">Reference proteome</keyword>
<dbReference type="STRING" id="1123510.GCA_000620025_00877"/>
<accession>A0A348HFP7</accession>
<dbReference type="OrthoDB" id="7494486at2"/>
<evidence type="ECO:0000313" key="1">
    <source>
        <dbReference type="EMBL" id="BBG30449.1"/>
    </source>
</evidence>
<dbReference type="Proteomes" id="UP000267342">
    <property type="component" value="Chromosome"/>
</dbReference>
<reference evidence="1 2" key="1">
    <citation type="submission" date="2018-09" db="EMBL/GenBank/DDBJ databases">
        <title>Zymobacter palmae IAM14233 (=T109) whole genome analysis.</title>
        <authorList>
            <person name="Yanase H."/>
        </authorList>
    </citation>
    <scope>NUCLEOTIDE SEQUENCE [LARGE SCALE GENOMIC DNA]</scope>
    <source>
        <strain evidence="1 2">IAM14233</strain>
    </source>
</reference>
<dbReference type="EMBL" id="AP018933">
    <property type="protein sequence ID" value="BBG30449.1"/>
    <property type="molecule type" value="Genomic_DNA"/>
</dbReference>
<name>A0A348HFP7_9GAMM</name>
<evidence type="ECO:0000313" key="2">
    <source>
        <dbReference type="Proteomes" id="UP000267342"/>
    </source>
</evidence>
<dbReference type="RefSeq" id="WP_084261902.1">
    <property type="nucleotide sequence ID" value="NZ_AP018933.1"/>
</dbReference>
<protein>
    <submittedName>
        <fullName evidence="1">Autotransporter adhesin</fullName>
    </submittedName>
</protein>
<proteinExistence type="predicted"/>
<dbReference type="KEGG" id="zpl:ZBT109_1694"/>
<sequence>MGTGAVLSAQGTDADTPNTAMTALGHVTQAWATFSTMWEPTLDEKLGFKTWSAAQNDRFLYVAWDTDANAFVANNTASFGAQIKAEKASGVVALAGEASQLAQLRKVAAFLMGAIASTDYDRTNGRKSLAFKSQSGLAAIVTDATRAATAIDNGYNIYGAYATAMDGFNWLYPGTVPGRFKTISAYVNQIWLNAQIQYALAVLVSQANSIPFNLDGDGLVEGAVLDPINTAVNAGVIRKGVSLSESQKQQLFNAIGRDVSGAMEAKGYIFIPGCSTASASMRTDGVIKPSLYYMDGGEVRSISMTSTAVL</sequence>
<dbReference type="AlphaFoldDB" id="A0A348HFP7"/>
<dbReference type="InterPro" id="IPR021808">
    <property type="entry name" value="DUF3383"/>
</dbReference>
<dbReference type="Pfam" id="PF11863">
    <property type="entry name" value="DUF3383"/>
    <property type="match status" value="1"/>
</dbReference>
<organism evidence="1 2">
    <name type="scientific">Zymobacter palmae</name>
    <dbReference type="NCBI Taxonomy" id="33074"/>
    <lineage>
        <taxon>Bacteria</taxon>
        <taxon>Pseudomonadati</taxon>
        <taxon>Pseudomonadota</taxon>
        <taxon>Gammaproteobacteria</taxon>
        <taxon>Oceanospirillales</taxon>
        <taxon>Halomonadaceae</taxon>
        <taxon>Zymobacter group</taxon>
        <taxon>Zymobacter</taxon>
    </lineage>
</organism>